<organism evidence="11 12">
    <name type="scientific">Echinimonas agarilytica</name>
    <dbReference type="NCBI Taxonomy" id="1215918"/>
    <lineage>
        <taxon>Bacteria</taxon>
        <taxon>Pseudomonadati</taxon>
        <taxon>Pseudomonadota</taxon>
        <taxon>Gammaproteobacteria</taxon>
        <taxon>Alteromonadales</taxon>
        <taxon>Echinimonadaceae</taxon>
        <taxon>Echinimonas</taxon>
    </lineage>
</organism>
<dbReference type="RefSeq" id="WP_251261046.1">
    <property type="nucleotide sequence ID" value="NZ_JAMQGP010000003.1"/>
</dbReference>
<evidence type="ECO:0000259" key="10">
    <source>
        <dbReference type="Pfam" id="PF01618"/>
    </source>
</evidence>
<evidence type="ECO:0000313" key="12">
    <source>
        <dbReference type="Proteomes" id="UP001165393"/>
    </source>
</evidence>
<comment type="subcellular location">
    <subcellularLocation>
        <location evidence="1">Cell membrane</location>
        <topology evidence="1">Multi-pass membrane protein</topology>
    </subcellularLocation>
    <subcellularLocation>
        <location evidence="8">Membrane</location>
        <topology evidence="8">Multi-pass membrane protein</topology>
    </subcellularLocation>
</comment>
<dbReference type="InterPro" id="IPR050790">
    <property type="entry name" value="ExbB/TolQ_transport"/>
</dbReference>
<evidence type="ECO:0000256" key="3">
    <source>
        <dbReference type="ARBA" id="ARBA00022475"/>
    </source>
</evidence>
<dbReference type="EMBL" id="JAMQGP010000003">
    <property type="protein sequence ID" value="MCM2679599.1"/>
    <property type="molecule type" value="Genomic_DNA"/>
</dbReference>
<evidence type="ECO:0000256" key="1">
    <source>
        <dbReference type="ARBA" id="ARBA00004651"/>
    </source>
</evidence>
<dbReference type="GO" id="GO:0017038">
    <property type="term" value="P:protein import"/>
    <property type="evidence" value="ECO:0007669"/>
    <property type="project" value="TreeGrafter"/>
</dbReference>
<comment type="caution">
    <text evidence="11">The sequence shown here is derived from an EMBL/GenBank/DDBJ whole genome shotgun (WGS) entry which is preliminary data.</text>
</comment>
<comment type="similarity">
    <text evidence="8">Belongs to the exbB/tolQ family.</text>
</comment>
<name>A0AA42B779_9GAMM</name>
<dbReference type="InterPro" id="IPR002898">
    <property type="entry name" value="MotA_ExbB_proton_chnl"/>
</dbReference>
<dbReference type="Pfam" id="PF01618">
    <property type="entry name" value="MotA_ExbB"/>
    <property type="match status" value="1"/>
</dbReference>
<feature type="transmembrane region" description="Helical" evidence="9">
    <location>
        <begin position="17"/>
        <end position="38"/>
    </location>
</feature>
<dbReference type="PANTHER" id="PTHR30625:SF15">
    <property type="entry name" value="BIOPOLYMER TRANSPORT PROTEIN EXBB"/>
    <property type="match status" value="1"/>
</dbReference>
<keyword evidence="3" id="KW-1003">Cell membrane</keyword>
<evidence type="ECO:0000256" key="8">
    <source>
        <dbReference type="RuleBase" id="RU004057"/>
    </source>
</evidence>
<keyword evidence="5 8" id="KW-0653">Protein transport</keyword>
<accession>A0AA42B779</accession>
<dbReference type="GO" id="GO:0005886">
    <property type="term" value="C:plasma membrane"/>
    <property type="evidence" value="ECO:0007669"/>
    <property type="project" value="UniProtKB-SubCell"/>
</dbReference>
<proteinExistence type="inferred from homology"/>
<keyword evidence="6 9" id="KW-1133">Transmembrane helix</keyword>
<dbReference type="Proteomes" id="UP001165393">
    <property type="component" value="Unassembled WGS sequence"/>
</dbReference>
<feature type="transmembrane region" description="Helical" evidence="9">
    <location>
        <begin position="100"/>
        <end position="124"/>
    </location>
</feature>
<evidence type="ECO:0000256" key="7">
    <source>
        <dbReference type="ARBA" id="ARBA00023136"/>
    </source>
</evidence>
<dbReference type="AlphaFoldDB" id="A0AA42B779"/>
<sequence length="204" mass="22295">MFNQTFTQQLGELSWPLAIQSIIVITLILERCWVLGGLSISRAKILAKAPLWANGYKTSLIARGVNLLAQHQAEDKAIREEIAEIWLAQQRRHLQRGIRVLQLIAIIAPLTGLLGTVLGLITVFDDVSLIEGGIQPAVLAAGLGMAMYTTAAGLFIALPALIAVHLFQLWIDQVIANAEFAMNQCQLLLAGKVTHWTDVKREAA</sequence>
<keyword evidence="7 9" id="KW-0472">Membrane</keyword>
<protein>
    <submittedName>
        <fullName evidence="11">MotA/TolQ/ExbB proton channel family protein</fullName>
    </submittedName>
</protein>
<keyword evidence="2 8" id="KW-0813">Transport</keyword>
<feature type="transmembrane region" description="Helical" evidence="9">
    <location>
        <begin position="136"/>
        <end position="164"/>
    </location>
</feature>
<evidence type="ECO:0000256" key="2">
    <source>
        <dbReference type="ARBA" id="ARBA00022448"/>
    </source>
</evidence>
<evidence type="ECO:0000256" key="5">
    <source>
        <dbReference type="ARBA" id="ARBA00022927"/>
    </source>
</evidence>
<dbReference type="PANTHER" id="PTHR30625">
    <property type="entry name" value="PROTEIN TOLQ"/>
    <property type="match status" value="1"/>
</dbReference>
<feature type="domain" description="MotA/TolQ/ExbB proton channel" evidence="10">
    <location>
        <begin position="59"/>
        <end position="177"/>
    </location>
</feature>
<evidence type="ECO:0000256" key="4">
    <source>
        <dbReference type="ARBA" id="ARBA00022692"/>
    </source>
</evidence>
<evidence type="ECO:0000256" key="9">
    <source>
        <dbReference type="SAM" id="Phobius"/>
    </source>
</evidence>
<reference evidence="11 12" key="1">
    <citation type="journal article" date="2013" name="Antonie Van Leeuwenhoek">
        <title>Echinimonas agarilytica gen. nov., sp. nov., a new gammaproteobacterium isolated from the sea urchin Strongylocentrotus intermedius.</title>
        <authorList>
            <person name="Nedashkovskaya O.I."/>
            <person name="Stenkova A.M."/>
            <person name="Zhukova N.V."/>
            <person name="Van Trappen S."/>
            <person name="Lee J.S."/>
            <person name="Kim S.B."/>
        </authorList>
    </citation>
    <scope>NUCLEOTIDE SEQUENCE [LARGE SCALE GENOMIC DNA]</scope>
    <source>
        <strain evidence="11 12">KMM 6351</strain>
    </source>
</reference>
<keyword evidence="4 9" id="KW-0812">Transmembrane</keyword>
<evidence type="ECO:0000313" key="11">
    <source>
        <dbReference type="EMBL" id="MCM2679599.1"/>
    </source>
</evidence>
<gene>
    <name evidence="11" type="ORF">NAF29_07945</name>
</gene>
<keyword evidence="12" id="KW-1185">Reference proteome</keyword>
<evidence type="ECO:0000256" key="6">
    <source>
        <dbReference type="ARBA" id="ARBA00022989"/>
    </source>
</evidence>